<reference evidence="2 3" key="1">
    <citation type="journal article" date="2018" name="ISME J.">
        <title>A methanotrophic archaeon couples anaerobic oxidation of methane to Fe(III) reduction.</title>
        <authorList>
            <person name="Cai C."/>
            <person name="Leu A.O."/>
            <person name="Xie G.J."/>
            <person name="Guo J."/>
            <person name="Feng Y."/>
            <person name="Zhao J.X."/>
            <person name="Tyson G.W."/>
            <person name="Yuan Z."/>
            <person name="Hu S."/>
        </authorList>
    </citation>
    <scope>NUCLEOTIDE SEQUENCE [LARGE SCALE GENOMIC DNA]</scope>
    <source>
        <strain evidence="2">FeB_12</strain>
    </source>
</reference>
<evidence type="ECO:0000313" key="2">
    <source>
        <dbReference type="EMBL" id="PWB74275.1"/>
    </source>
</evidence>
<comment type="caution">
    <text evidence="2">The sequence shown here is derived from an EMBL/GenBank/DDBJ whole genome shotgun (WGS) entry which is preliminary data.</text>
</comment>
<dbReference type="Pfam" id="PF19190">
    <property type="entry name" value="BACON_2"/>
    <property type="match status" value="2"/>
</dbReference>
<proteinExistence type="predicted"/>
<accession>A0A855X877</accession>
<gene>
    <name evidence="2" type="ORF">C3F09_04160</name>
</gene>
<dbReference type="Proteomes" id="UP000250918">
    <property type="component" value="Unassembled WGS sequence"/>
</dbReference>
<name>A0A855X877_9BACT</name>
<feature type="domain" description="BACON" evidence="1">
    <location>
        <begin position="237"/>
        <end position="318"/>
    </location>
</feature>
<dbReference type="InterPro" id="IPR024361">
    <property type="entry name" value="BACON"/>
</dbReference>
<dbReference type="EMBL" id="PQAP01000036">
    <property type="protein sequence ID" value="PWB74275.1"/>
    <property type="molecule type" value="Genomic_DNA"/>
</dbReference>
<dbReference type="AlphaFoldDB" id="A0A855X877"/>
<evidence type="ECO:0000259" key="1">
    <source>
        <dbReference type="Pfam" id="PF19190"/>
    </source>
</evidence>
<feature type="domain" description="BACON" evidence="1">
    <location>
        <begin position="340"/>
        <end position="420"/>
    </location>
</feature>
<sequence>MKRVLLLAVFLCVLGLYVGTSDVLAQNGIVSIRTINGLVSGDTVMAGQPLKFFINFNNNSTKKADVSNGYQLSSPDGAVWDSTTIDSIGPINDGGTPEDPSDDYSIWFMNRFDIAAAFQKFSADGVGADTVGFLGAGSPTKAAKQLPATWNDTVYAITAWFSNKTAAGKHICIDSAFFPPGGTWKWVISPSLGVLLDIYPEWQGLTPSQPHQLANAEGLGGGYCFYIYDPNAPKATLQVSPLTLDFTATEGGSNPVQQTFNVTEQAGGTIAYTASEAAPWMTLTKTSGNTPDVVGVNINITGVTAGVYHDSIQVASAGATGSPIWVKVNLTVNAAPRLVATPDTLFFTATEGGANPLDQSFAIAEQHGSAISYVAAEISTWMSLSKTSGTTPDNVGVSVNIAGLVPGTFTDSVIVTSPATQYGDRVIVRLVVSPRAKTLVATPDTLYFTAQEGSGNPPSQNFHVAEILGAAVPYALFETAPWIELSKASGSTPDDIGVAVALGTITTGEYLDSIRVTSSDVTVSNTEWVFVRLSVTACPQLVVSKSLFETTVYVGLPLAFHDSVRITSTGGDGLPWAVANAAAGFTFSSQSGVTPYTLNFDYANTFAELGDYDVCFDLGSTTNAGQVAAMACSSGVTVCVRVHVVERPCVPWSMSDTLLTFTAFEGGQPTPAWRPFTVTDPDSSNIGFSILRPEIGAEWLKFVLGNDTLVQPNVVSTATFKIVADPTDLVPGTYTADCYVTTFDQRACEPRTRFFDVVLVVKEVIIPSADTVIVANVPAVPGAQVAVPVSFVNSCPMIQMYASLAWATPNLHLDSVS</sequence>
<organism evidence="2 3">
    <name type="scientific">candidate division GN15 bacterium</name>
    <dbReference type="NCBI Taxonomy" id="2072418"/>
    <lineage>
        <taxon>Bacteria</taxon>
        <taxon>candidate division GN15</taxon>
    </lineage>
</organism>
<feature type="non-terminal residue" evidence="2">
    <location>
        <position position="817"/>
    </location>
</feature>
<protein>
    <recommendedName>
        <fullName evidence="1">BACON domain-containing protein</fullName>
    </recommendedName>
</protein>
<evidence type="ECO:0000313" key="3">
    <source>
        <dbReference type="Proteomes" id="UP000250918"/>
    </source>
</evidence>